<dbReference type="SUPFAM" id="SSF88723">
    <property type="entry name" value="PIN domain-like"/>
    <property type="match status" value="1"/>
</dbReference>
<keyword evidence="5" id="KW-0460">Magnesium</keyword>
<feature type="binding site" evidence="5">
    <location>
        <position position="15"/>
    </location>
    <ligand>
        <name>Mg(2+)</name>
        <dbReference type="ChEBI" id="CHEBI:18420"/>
    </ligand>
</feature>
<keyword evidence="2 5" id="KW-0540">Nuclease</keyword>
<protein>
    <recommendedName>
        <fullName evidence="5">Ribonuclease VapC</fullName>
        <shortName evidence="5">RNase VapC</shortName>
        <ecNumber evidence="5">3.1.-.-</ecNumber>
    </recommendedName>
    <alternativeName>
        <fullName evidence="5">Toxin VapC</fullName>
    </alternativeName>
</protein>
<accession>A0A1E5QDU4</accession>
<dbReference type="Gene3D" id="3.40.50.1010">
    <property type="entry name" value="5'-nuclease"/>
    <property type="match status" value="1"/>
</dbReference>
<keyword evidence="1 5" id="KW-1277">Toxin-antitoxin system</keyword>
<dbReference type="STRING" id="1781255.BH720_23300"/>
<dbReference type="GO" id="GO:0004540">
    <property type="term" value="F:RNA nuclease activity"/>
    <property type="evidence" value="ECO:0007669"/>
    <property type="project" value="InterPro"/>
</dbReference>
<dbReference type="AlphaFoldDB" id="A0A1E5QDU4"/>
<comment type="cofactor">
    <cofactor evidence="5">
        <name>Mg(2+)</name>
        <dbReference type="ChEBI" id="CHEBI:18420"/>
    </cofactor>
</comment>
<evidence type="ECO:0000256" key="3">
    <source>
        <dbReference type="ARBA" id="ARBA00022723"/>
    </source>
</evidence>
<gene>
    <name evidence="5" type="primary">vapC</name>
    <name evidence="7" type="ORF">BH720_23300</name>
</gene>
<dbReference type="EMBL" id="MJGC01000111">
    <property type="protein sequence ID" value="OEJ72754.1"/>
    <property type="molecule type" value="Genomic_DNA"/>
</dbReference>
<proteinExistence type="inferred from homology"/>
<dbReference type="GO" id="GO:0090729">
    <property type="term" value="F:toxin activity"/>
    <property type="evidence" value="ECO:0007669"/>
    <property type="project" value="UniProtKB-KW"/>
</dbReference>
<dbReference type="Pfam" id="PF01850">
    <property type="entry name" value="PIN"/>
    <property type="match status" value="1"/>
</dbReference>
<dbReference type="InterPro" id="IPR022907">
    <property type="entry name" value="VapC_family"/>
</dbReference>
<evidence type="ECO:0000256" key="5">
    <source>
        <dbReference type="HAMAP-Rule" id="MF_00265"/>
    </source>
</evidence>
<evidence type="ECO:0000256" key="4">
    <source>
        <dbReference type="ARBA" id="ARBA00022801"/>
    </source>
</evidence>
<dbReference type="EC" id="3.1.-.-" evidence="5"/>
<feature type="binding site" evidence="5">
    <location>
        <position position="110"/>
    </location>
    <ligand>
        <name>Mg(2+)</name>
        <dbReference type="ChEBI" id="CHEBI:18420"/>
    </ligand>
</feature>
<keyword evidence="5" id="KW-0800">Toxin</keyword>
<dbReference type="GO" id="GO:0000287">
    <property type="term" value="F:magnesium ion binding"/>
    <property type="evidence" value="ECO:0007669"/>
    <property type="project" value="UniProtKB-UniRule"/>
</dbReference>
<evidence type="ECO:0000313" key="7">
    <source>
        <dbReference type="EMBL" id="OEJ72754.1"/>
    </source>
</evidence>
<sequence>MVFLNTILGTRVYLDTNIFIYAFEGYPEFATRLAELFTLIDEGSVSAVTSELTLAEVLVKPFIDNNQHLQQVYQQALQSIGGLEVISIGRPVLIEAARVRSHSSSLRLPDAIHGATALLSGCSTFLTNDRRLLSLPGLQVVIFSELT</sequence>
<comment type="function">
    <text evidence="5">Toxic component of a toxin-antitoxin (TA) system. An RNase.</text>
</comment>
<evidence type="ECO:0000256" key="1">
    <source>
        <dbReference type="ARBA" id="ARBA00022649"/>
    </source>
</evidence>
<dbReference type="OrthoDB" id="574461at2"/>
<keyword evidence="3 5" id="KW-0479">Metal-binding</keyword>
<feature type="domain" description="PIN" evidence="6">
    <location>
        <begin position="12"/>
        <end position="135"/>
    </location>
</feature>
<dbReference type="GO" id="GO:0016787">
    <property type="term" value="F:hydrolase activity"/>
    <property type="evidence" value="ECO:0007669"/>
    <property type="project" value="UniProtKB-KW"/>
</dbReference>
<organism evidence="7">
    <name type="scientific">Desertifilum tharense IPPAS B-1220</name>
    <dbReference type="NCBI Taxonomy" id="1781255"/>
    <lineage>
        <taxon>Bacteria</taxon>
        <taxon>Bacillati</taxon>
        <taxon>Cyanobacteriota</taxon>
        <taxon>Cyanophyceae</taxon>
        <taxon>Desertifilales</taxon>
        <taxon>Desertifilaceae</taxon>
        <taxon>Desertifilum</taxon>
    </lineage>
</organism>
<dbReference type="InterPro" id="IPR029060">
    <property type="entry name" value="PIN-like_dom_sf"/>
</dbReference>
<comment type="caution">
    <text evidence="7">The sequence shown here is derived from an EMBL/GenBank/DDBJ whole genome shotgun (WGS) entry which is preliminary data.</text>
</comment>
<dbReference type="RefSeq" id="WP_069969627.1">
    <property type="nucleotide sequence ID" value="NZ_CM124774.1"/>
</dbReference>
<evidence type="ECO:0000256" key="2">
    <source>
        <dbReference type="ARBA" id="ARBA00022722"/>
    </source>
</evidence>
<name>A0A1E5QDU4_9CYAN</name>
<keyword evidence="4 5" id="KW-0378">Hydrolase</keyword>
<comment type="similarity">
    <text evidence="5">Belongs to the PINc/VapC protein family.</text>
</comment>
<evidence type="ECO:0000259" key="6">
    <source>
        <dbReference type="Pfam" id="PF01850"/>
    </source>
</evidence>
<reference evidence="7" key="1">
    <citation type="submission" date="2016-09" db="EMBL/GenBank/DDBJ databases">
        <title>Draft genome of thermotolerant cyanobacterium Desertifilum sp. strain IPPAS B-1220.</title>
        <authorList>
            <person name="Sinetova M.A."/>
            <person name="Bolakhan K."/>
            <person name="Zayadan B.K."/>
            <person name="Mironov K.S."/>
            <person name="Ustinova V."/>
            <person name="Kupriyanova E.V."/>
            <person name="Sidorov R.A."/>
            <person name="Skrypnik A.N."/>
            <person name="Gogoleva N.E."/>
            <person name="Gogolev Y.V."/>
            <person name="Los D.A."/>
        </authorList>
    </citation>
    <scope>NUCLEOTIDE SEQUENCE [LARGE SCALE GENOMIC DNA]</scope>
    <source>
        <strain evidence="7">IPPAS B-1220</strain>
    </source>
</reference>
<dbReference type="InterPro" id="IPR002716">
    <property type="entry name" value="PIN_dom"/>
</dbReference>
<dbReference type="HAMAP" id="MF_00265">
    <property type="entry name" value="VapC_Nob1"/>
    <property type="match status" value="1"/>
</dbReference>